<evidence type="ECO:0000313" key="3">
    <source>
        <dbReference type="Proteomes" id="UP000549971"/>
    </source>
</evidence>
<dbReference type="AlphaFoldDB" id="A0A7W9J6T0"/>
<feature type="chain" id="PRO_5031256824" description="Secreted protein" evidence="1">
    <location>
        <begin position="28"/>
        <end position="199"/>
    </location>
</feature>
<dbReference type="InterPro" id="IPR011024">
    <property type="entry name" value="G_crystallin-like"/>
</dbReference>
<comment type="caution">
    <text evidence="2">The sequence shown here is derived from an EMBL/GenBank/DDBJ whole genome shotgun (WGS) entry which is preliminary data.</text>
</comment>
<dbReference type="SUPFAM" id="SSF49695">
    <property type="entry name" value="gamma-Crystallin-like"/>
    <property type="match status" value="1"/>
</dbReference>
<protein>
    <recommendedName>
        <fullName evidence="4">Secreted protein</fullName>
    </recommendedName>
</protein>
<dbReference type="RefSeq" id="WP_184795737.1">
    <property type="nucleotide sequence ID" value="NZ_JACHMY010000001.1"/>
</dbReference>
<feature type="signal peptide" evidence="1">
    <location>
        <begin position="1"/>
        <end position="27"/>
    </location>
</feature>
<dbReference type="EMBL" id="JACHMY010000001">
    <property type="protein sequence ID" value="MBB5836187.1"/>
    <property type="molecule type" value="Genomic_DNA"/>
</dbReference>
<proteinExistence type="predicted"/>
<keyword evidence="1" id="KW-0732">Signal</keyword>
<sequence>MRKATALAGVATLGISGLLSIPSAESAAPPSAQHCVGSFSGGAQQCFATFTEAISTATHGAVTTAPAQVPDAAGKAALDRQVQQTVAAQTRALGNKSGRDAAAGEVIQGTFFDNRDFGGDSFTVTGAGLCDGSDGVINYEFTFPGDWFNRISSVQPWASCKIWLYPDANLTGDRDGPFTANTGWIGQFMDDRTDSVGFS</sequence>
<evidence type="ECO:0000256" key="1">
    <source>
        <dbReference type="SAM" id="SignalP"/>
    </source>
</evidence>
<dbReference type="Proteomes" id="UP000549971">
    <property type="component" value="Unassembled WGS sequence"/>
</dbReference>
<gene>
    <name evidence="2" type="ORF">HDA39_002921</name>
</gene>
<name>A0A7W9J6T0_9ACTN</name>
<reference evidence="2 3" key="1">
    <citation type="submission" date="2020-08" db="EMBL/GenBank/DDBJ databases">
        <title>Sequencing the genomes of 1000 actinobacteria strains.</title>
        <authorList>
            <person name="Klenk H.-P."/>
        </authorList>
    </citation>
    <scope>NUCLEOTIDE SEQUENCE [LARGE SCALE GENOMIC DNA]</scope>
    <source>
        <strain evidence="2 3">DSM 28967</strain>
    </source>
</reference>
<evidence type="ECO:0000313" key="2">
    <source>
        <dbReference type="EMBL" id="MBB5836187.1"/>
    </source>
</evidence>
<evidence type="ECO:0008006" key="4">
    <source>
        <dbReference type="Google" id="ProtNLM"/>
    </source>
</evidence>
<accession>A0A7W9J6T0</accession>
<dbReference type="Gene3D" id="2.60.20.10">
    <property type="entry name" value="Crystallins"/>
    <property type="match status" value="1"/>
</dbReference>
<organism evidence="2 3">
    <name type="scientific">Kribbella italica</name>
    <dbReference type="NCBI Taxonomy" id="1540520"/>
    <lineage>
        <taxon>Bacteria</taxon>
        <taxon>Bacillati</taxon>
        <taxon>Actinomycetota</taxon>
        <taxon>Actinomycetes</taxon>
        <taxon>Propionibacteriales</taxon>
        <taxon>Kribbellaceae</taxon>
        <taxon>Kribbella</taxon>
    </lineage>
</organism>
<keyword evidence="3" id="KW-1185">Reference proteome</keyword>